<dbReference type="Gene3D" id="3.30.1330.120">
    <property type="entry name" value="2-methylcitrate dehydratase PrpD"/>
    <property type="match status" value="1"/>
</dbReference>
<dbReference type="Pfam" id="PF19305">
    <property type="entry name" value="MmgE_PrpD_C"/>
    <property type="match status" value="1"/>
</dbReference>
<dbReference type="InterPro" id="IPR045336">
    <property type="entry name" value="MmgE_PrpD_N"/>
</dbReference>
<dbReference type="Gene3D" id="1.10.4100.10">
    <property type="entry name" value="2-methylcitrate dehydratase PrpD"/>
    <property type="match status" value="1"/>
</dbReference>
<evidence type="ECO:0000313" key="4">
    <source>
        <dbReference type="EMBL" id="NVO99232.1"/>
    </source>
</evidence>
<evidence type="ECO:0000259" key="3">
    <source>
        <dbReference type="Pfam" id="PF19305"/>
    </source>
</evidence>
<dbReference type="Pfam" id="PF03972">
    <property type="entry name" value="MmgE_PrpD_N"/>
    <property type="match status" value="1"/>
</dbReference>
<dbReference type="InterPro" id="IPR042183">
    <property type="entry name" value="MmgE/PrpD_sf_1"/>
</dbReference>
<dbReference type="GO" id="GO:0016829">
    <property type="term" value="F:lyase activity"/>
    <property type="evidence" value="ECO:0007669"/>
    <property type="project" value="InterPro"/>
</dbReference>
<dbReference type="PANTHER" id="PTHR16943">
    <property type="entry name" value="2-METHYLCITRATE DEHYDRATASE-RELATED"/>
    <property type="match status" value="1"/>
</dbReference>
<accession>A0A850QLT0</accession>
<comment type="caution">
    <text evidence="4">The sequence shown here is derived from an EMBL/GenBank/DDBJ whole genome shotgun (WGS) entry which is preliminary data.</text>
</comment>
<feature type="domain" description="MmgE/PrpD N-terminal" evidence="2">
    <location>
        <begin position="10"/>
        <end position="244"/>
    </location>
</feature>
<feature type="domain" description="MmgE/PrpD C-terminal" evidence="3">
    <location>
        <begin position="271"/>
        <end position="431"/>
    </location>
</feature>
<dbReference type="InterPro" id="IPR045337">
    <property type="entry name" value="MmgE_PrpD_C"/>
</dbReference>
<organism evidence="4 5">
    <name type="scientific">Photobacterium damselae subsp. damselae</name>
    <name type="common">Listonella damsela</name>
    <dbReference type="NCBI Taxonomy" id="85581"/>
    <lineage>
        <taxon>Bacteria</taxon>
        <taxon>Pseudomonadati</taxon>
        <taxon>Pseudomonadota</taxon>
        <taxon>Gammaproteobacteria</taxon>
        <taxon>Vibrionales</taxon>
        <taxon>Vibrionaceae</taxon>
        <taxon>Photobacterium</taxon>
    </lineage>
</organism>
<sequence length="462" mass="50019">MNTPIGITKALAIWAAETPVITSELAIHRASEVIYDIMGCTIAGCEDAGVRTLKEVALQQESGRATVFGAQKKLSAPWAALVNGMSAHALDYDDNFLPGLTHASAVLFPALLALGEEEHASGKDLIDALIIGLEVQSVVGRGVNRNHNNAGWHSTSTVGVIGAAAACGRLLKLSSAQMVNAMSLAVSMASGPKIQFGTMAKPFHAGMAAKNGILAARFAQAGMEGSDCALEGAMGFRDLYAGNNAQGWEPLIAHIGQPLAIEEFGFSLKLYPCCGSSHKVVDNVIALKEQYAFNAQDVEKVETLVEYVNQQNLMYSAPISEMEARFSMNYCVAVALMAGQLQLSDFTQSAIERPEIRALFPLVSMEAYPQHACDKDPTKRLPHSVKITLKNGDVYERASQWAKGTIHNPMSERELAEKFKHCCQHVLPEETMVALQQMLANVMNIEDIRDMSLHLDVMHTHR</sequence>
<protein>
    <submittedName>
        <fullName evidence="4">MmgE/PrpD family protein</fullName>
    </submittedName>
</protein>
<dbReference type="InterPro" id="IPR036148">
    <property type="entry name" value="MmgE/PrpD_sf"/>
</dbReference>
<dbReference type="Proteomes" id="UP000533429">
    <property type="component" value="Unassembled WGS sequence"/>
</dbReference>
<evidence type="ECO:0000256" key="1">
    <source>
        <dbReference type="ARBA" id="ARBA00006174"/>
    </source>
</evidence>
<gene>
    <name evidence="4" type="ORF">HWA77_03295</name>
</gene>
<dbReference type="PANTHER" id="PTHR16943:SF8">
    <property type="entry name" value="2-METHYLCITRATE DEHYDRATASE"/>
    <property type="match status" value="1"/>
</dbReference>
<proteinExistence type="inferred from homology"/>
<dbReference type="InterPro" id="IPR005656">
    <property type="entry name" value="MmgE_PrpD"/>
</dbReference>
<dbReference type="SUPFAM" id="SSF103378">
    <property type="entry name" value="2-methylcitrate dehydratase PrpD"/>
    <property type="match status" value="1"/>
</dbReference>
<dbReference type="EMBL" id="JABXOR010000206">
    <property type="protein sequence ID" value="NVO99232.1"/>
    <property type="molecule type" value="Genomic_DNA"/>
</dbReference>
<comment type="similarity">
    <text evidence="1">Belongs to the PrpD family.</text>
</comment>
<dbReference type="InterPro" id="IPR042188">
    <property type="entry name" value="MmgE/PrpD_sf_2"/>
</dbReference>
<evidence type="ECO:0000259" key="2">
    <source>
        <dbReference type="Pfam" id="PF03972"/>
    </source>
</evidence>
<dbReference type="AlphaFoldDB" id="A0A850QLT0"/>
<evidence type="ECO:0000313" key="5">
    <source>
        <dbReference type="Proteomes" id="UP000533429"/>
    </source>
</evidence>
<reference evidence="4 5" key="1">
    <citation type="submission" date="2020-06" db="EMBL/GenBank/DDBJ databases">
        <title>Photobacterium damselae subsp. damselae comparative genomics.</title>
        <authorList>
            <person name="Osorio C.R."/>
        </authorList>
    </citation>
    <scope>NUCLEOTIDE SEQUENCE [LARGE SCALE GENOMIC DNA]</scope>
    <source>
        <strain evidence="4 5">TW250/03</strain>
    </source>
</reference>
<name>A0A850QLT0_PHODD</name>